<keyword evidence="2" id="KW-0812">Transmembrane</keyword>
<comment type="caution">
    <text evidence="3">The sequence shown here is derived from an EMBL/GenBank/DDBJ whole genome shotgun (WGS) entry which is preliminary data.</text>
</comment>
<dbReference type="Proteomes" id="UP000587396">
    <property type="component" value="Unassembled WGS sequence"/>
</dbReference>
<accession>A0A842JFT8</accession>
<dbReference type="AlphaFoldDB" id="A0A842JFT8"/>
<dbReference type="EMBL" id="JACMSE010000011">
    <property type="protein sequence ID" value="MBC2890304.1"/>
    <property type="molecule type" value="Genomic_DNA"/>
</dbReference>
<dbReference type="RefSeq" id="WP_185906031.1">
    <property type="nucleotide sequence ID" value="NZ_JACMSE010000011.1"/>
</dbReference>
<feature type="region of interest" description="Disordered" evidence="1">
    <location>
        <begin position="185"/>
        <end position="217"/>
    </location>
</feature>
<evidence type="ECO:0000256" key="1">
    <source>
        <dbReference type="SAM" id="MobiDB-lite"/>
    </source>
</evidence>
<keyword evidence="2" id="KW-1133">Transmembrane helix</keyword>
<keyword evidence="4" id="KW-1185">Reference proteome</keyword>
<evidence type="ECO:0000313" key="3">
    <source>
        <dbReference type="EMBL" id="MBC2890304.1"/>
    </source>
</evidence>
<feature type="compositionally biased region" description="Low complexity" evidence="1">
    <location>
        <begin position="185"/>
        <end position="198"/>
    </location>
</feature>
<keyword evidence="2" id="KW-0472">Membrane</keyword>
<proteinExistence type="predicted"/>
<gene>
    <name evidence="3" type="ORF">H7313_13275</name>
</gene>
<sequence>MGIRFNEMAVASGSMAKRSWRAPAALLACALALALAACLVPTTKAAAYFSFGTVGVSLGSSYASLQVGSSTSVSVSISPSSSDQTLGCGMAKCPQVCDTEESLAAGYSCFDANGQCTCSGRSYSTYYPDAYASSSNAGVATAYLSGSTLVVTANGPGSATITVGASLRQYADGAASLQVDVSSPVSSGGSLSGDVGSPAPAPAPSVPSATPSATGVPQAVEAVESKSDELNETVLDTVAGKVILVERNGHEDAPAQLAKIVGTSDQVVFWQGASSEHPDYSWTFVGADLAENAASMPFDPTLSISKLGTGNVSNIMKQAKDGLVLDFAHEGPLPGTASLFVNVDASFADGTKLGLYCYDEDACAFKQVETEVAVEGGYASFKIDHCSSWALSTDDLAAYRLQETNTPGAKAQAERAVQAQDNIADEGSNGWIVPVAMGIVVVAAAVVVAVVLVRRRKAVASEPEAGEAPVDADE</sequence>
<protein>
    <submittedName>
        <fullName evidence="3">Uncharacterized protein</fullName>
    </submittedName>
</protein>
<organism evidence="3 4">
    <name type="scientific">Gordonibacter massiliensis</name>
    <name type="common">ex Traore et al. 2017</name>
    <dbReference type="NCBI Taxonomy" id="1841863"/>
    <lineage>
        <taxon>Bacteria</taxon>
        <taxon>Bacillati</taxon>
        <taxon>Actinomycetota</taxon>
        <taxon>Coriobacteriia</taxon>
        <taxon>Eggerthellales</taxon>
        <taxon>Eggerthellaceae</taxon>
        <taxon>Gordonibacter</taxon>
    </lineage>
</organism>
<evidence type="ECO:0000313" key="4">
    <source>
        <dbReference type="Proteomes" id="UP000587396"/>
    </source>
</evidence>
<feature type="transmembrane region" description="Helical" evidence="2">
    <location>
        <begin position="431"/>
        <end position="453"/>
    </location>
</feature>
<reference evidence="3 4" key="1">
    <citation type="submission" date="2020-08" db="EMBL/GenBank/DDBJ databases">
        <authorList>
            <person name="Liu C."/>
            <person name="Sun Q."/>
        </authorList>
    </citation>
    <scope>NUCLEOTIDE SEQUENCE [LARGE SCALE GENOMIC DNA]</scope>
    <source>
        <strain evidence="3 4">N22</strain>
    </source>
</reference>
<name>A0A842JFT8_9ACTN</name>
<feature type="compositionally biased region" description="Low complexity" evidence="1">
    <location>
        <begin position="206"/>
        <end position="215"/>
    </location>
</feature>
<evidence type="ECO:0000256" key="2">
    <source>
        <dbReference type="SAM" id="Phobius"/>
    </source>
</evidence>